<keyword evidence="4" id="KW-1003">Cell membrane</keyword>
<feature type="domain" description="ABC transporter" evidence="9">
    <location>
        <begin position="4"/>
        <end position="242"/>
    </location>
</feature>
<dbReference type="GO" id="GO:0005524">
    <property type="term" value="F:ATP binding"/>
    <property type="evidence" value="ECO:0007669"/>
    <property type="project" value="UniProtKB-KW"/>
</dbReference>
<dbReference type="SUPFAM" id="SSF52540">
    <property type="entry name" value="P-loop containing nucleoside triphosphate hydrolases"/>
    <property type="match status" value="2"/>
</dbReference>
<keyword evidence="8" id="KW-0472">Membrane</keyword>
<keyword evidence="7" id="KW-1278">Translocase</keyword>
<dbReference type="InterPro" id="IPR017871">
    <property type="entry name" value="ABC_transporter-like_CS"/>
</dbReference>
<dbReference type="PROSITE" id="PS00211">
    <property type="entry name" value="ABC_TRANSPORTER_1"/>
    <property type="match status" value="2"/>
</dbReference>
<dbReference type="Proteomes" id="UP000192790">
    <property type="component" value="Unassembled WGS sequence"/>
</dbReference>
<dbReference type="PANTHER" id="PTHR43553">
    <property type="entry name" value="HEAVY METAL TRANSPORTER"/>
    <property type="match status" value="1"/>
</dbReference>
<evidence type="ECO:0000256" key="5">
    <source>
        <dbReference type="ARBA" id="ARBA00022741"/>
    </source>
</evidence>
<organism evidence="10 11">
    <name type="scientific">Papillibacter cinnamivorans DSM 12816</name>
    <dbReference type="NCBI Taxonomy" id="1122930"/>
    <lineage>
        <taxon>Bacteria</taxon>
        <taxon>Bacillati</taxon>
        <taxon>Bacillota</taxon>
        <taxon>Clostridia</taxon>
        <taxon>Eubacteriales</taxon>
        <taxon>Oscillospiraceae</taxon>
        <taxon>Papillibacter</taxon>
    </lineage>
</organism>
<protein>
    <submittedName>
        <fullName evidence="10">Energy-coupling factor transport system ATP-binding protein</fullName>
    </submittedName>
</protein>
<comment type="similarity">
    <text evidence="2">Belongs to the ABC transporter superfamily.</text>
</comment>
<gene>
    <name evidence="10" type="ORF">SAMN02745168_0268</name>
</gene>
<dbReference type="EMBL" id="FWXW01000014">
    <property type="protein sequence ID" value="SMC90228.1"/>
    <property type="molecule type" value="Genomic_DNA"/>
</dbReference>
<dbReference type="STRING" id="1122930.SAMN02745168_0268"/>
<dbReference type="InterPro" id="IPR050095">
    <property type="entry name" value="ECF_ABC_transporter_ATP-bd"/>
</dbReference>
<keyword evidence="3" id="KW-0813">Transport</keyword>
<name>A0A1W2CZR4_9FIRM</name>
<proteinExistence type="inferred from homology"/>
<evidence type="ECO:0000256" key="1">
    <source>
        <dbReference type="ARBA" id="ARBA00004202"/>
    </source>
</evidence>
<dbReference type="GO" id="GO:0016887">
    <property type="term" value="F:ATP hydrolysis activity"/>
    <property type="evidence" value="ECO:0007669"/>
    <property type="project" value="InterPro"/>
</dbReference>
<feature type="domain" description="ABC transporter" evidence="9">
    <location>
        <begin position="300"/>
        <end position="534"/>
    </location>
</feature>
<accession>A0A1W2CZR4</accession>
<dbReference type="InterPro" id="IPR003593">
    <property type="entry name" value="AAA+_ATPase"/>
</dbReference>
<dbReference type="Pfam" id="PF00005">
    <property type="entry name" value="ABC_tran"/>
    <property type="match status" value="2"/>
</dbReference>
<dbReference type="GO" id="GO:0043190">
    <property type="term" value="C:ATP-binding cassette (ABC) transporter complex"/>
    <property type="evidence" value="ECO:0007669"/>
    <property type="project" value="TreeGrafter"/>
</dbReference>
<keyword evidence="11" id="KW-1185">Reference proteome</keyword>
<evidence type="ECO:0000256" key="7">
    <source>
        <dbReference type="ARBA" id="ARBA00022967"/>
    </source>
</evidence>
<sequence>MDVYQIKALSFTYPLASRRALFLPELCLGKGEFTVLCGRSGCGKTTLLRHLKPALTPHGESAGEILFFGKPLAELGLREQASRIGFVQQNPDNQIVTDKVWHELAFGLESLGTDSETLRLRVAETAGFFGIQGWFRESVSRLSGGQKQLLSLASVMAMQPEVLILDEPTGQLDPVAAGEFLDMVQRINRELGITVLLSEQRLEAVFPMADRVLVMDEGEIIADGSPREAGTRLEAMEHPMRYALPSPMQIYAGIKNNLPCPVTVREGRQWLDRLEIRPQVPASAGREKPDTLQKPDPPAIELREVWFRYEKPLPDVLRGLTMKIPGGVLYCIAGGNGSGKTTALSVMAGLLRPYRGQVCLGGEVLSGKAAGHGGMRLSMLPQSPQTLFVKSTVRADLLEMLEGGAISPGEREDRLRAVSELTEIAGLLSRHPFDLSGGEQQRAALAKVLLAEPQILLMDEPTKGMDGDFKLRLASILKELTGRGVTVVMVSHDIEFCARYADLCCLFFDGGMVSEGAPGSFFSGNSVYTTAANRMARHVFPEAVTAEDVIKRANAALGSR</sequence>
<dbReference type="CDD" id="cd03225">
    <property type="entry name" value="ABC_cobalt_CbiO_domain1"/>
    <property type="match status" value="2"/>
</dbReference>
<keyword evidence="6 10" id="KW-0067">ATP-binding</keyword>
<dbReference type="SMART" id="SM00382">
    <property type="entry name" value="AAA"/>
    <property type="match status" value="2"/>
</dbReference>
<keyword evidence="5" id="KW-0547">Nucleotide-binding</keyword>
<dbReference type="InterPro" id="IPR003439">
    <property type="entry name" value="ABC_transporter-like_ATP-bd"/>
</dbReference>
<dbReference type="GO" id="GO:0042626">
    <property type="term" value="F:ATPase-coupled transmembrane transporter activity"/>
    <property type="evidence" value="ECO:0007669"/>
    <property type="project" value="TreeGrafter"/>
</dbReference>
<evidence type="ECO:0000256" key="4">
    <source>
        <dbReference type="ARBA" id="ARBA00022475"/>
    </source>
</evidence>
<reference evidence="10 11" key="1">
    <citation type="submission" date="2017-04" db="EMBL/GenBank/DDBJ databases">
        <authorList>
            <person name="Afonso C.L."/>
            <person name="Miller P.J."/>
            <person name="Scott M.A."/>
            <person name="Spackman E."/>
            <person name="Goraichik I."/>
            <person name="Dimitrov K.M."/>
            <person name="Suarez D.L."/>
            <person name="Swayne D.E."/>
        </authorList>
    </citation>
    <scope>NUCLEOTIDE SEQUENCE [LARGE SCALE GENOMIC DNA]</scope>
    <source>
        <strain evidence="10 11">DSM 12816</strain>
    </source>
</reference>
<dbReference type="InterPro" id="IPR027417">
    <property type="entry name" value="P-loop_NTPase"/>
</dbReference>
<evidence type="ECO:0000313" key="10">
    <source>
        <dbReference type="EMBL" id="SMC90228.1"/>
    </source>
</evidence>
<dbReference type="InterPro" id="IPR015856">
    <property type="entry name" value="ABC_transpr_CbiO/EcfA_su"/>
</dbReference>
<dbReference type="PANTHER" id="PTHR43553:SF27">
    <property type="entry name" value="ENERGY-COUPLING FACTOR TRANSPORTER ATP-BINDING PROTEIN ECFA2"/>
    <property type="match status" value="1"/>
</dbReference>
<dbReference type="OrthoDB" id="501320at2"/>
<dbReference type="AlphaFoldDB" id="A0A1W2CZR4"/>
<comment type="subcellular location">
    <subcellularLocation>
        <location evidence="1">Cell membrane</location>
        <topology evidence="1">Peripheral membrane protein</topology>
    </subcellularLocation>
</comment>
<dbReference type="Gene3D" id="3.40.50.300">
    <property type="entry name" value="P-loop containing nucleotide triphosphate hydrolases"/>
    <property type="match status" value="2"/>
</dbReference>
<dbReference type="RefSeq" id="WP_143807037.1">
    <property type="nucleotide sequence ID" value="NZ_FWXW01000014.1"/>
</dbReference>
<evidence type="ECO:0000256" key="2">
    <source>
        <dbReference type="ARBA" id="ARBA00005417"/>
    </source>
</evidence>
<evidence type="ECO:0000313" key="11">
    <source>
        <dbReference type="Proteomes" id="UP000192790"/>
    </source>
</evidence>
<evidence type="ECO:0000256" key="8">
    <source>
        <dbReference type="ARBA" id="ARBA00023136"/>
    </source>
</evidence>
<dbReference type="PROSITE" id="PS50893">
    <property type="entry name" value="ABC_TRANSPORTER_2"/>
    <property type="match status" value="2"/>
</dbReference>
<evidence type="ECO:0000259" key="9">
    <source>
        <dbReference type="PROSITE" id="PS50893"/>
    </source>
</evidence>
<evidence type="ECO:0000256" key="3">
    <source>
        <dbReference type="ARBA" id="ARBA00022448"/>
    </source>
</evidence>
<evidence type="ECO:0000256" key="6">
    <source>
        <dbReference type="ARBA" id="ARBA00022840"/>
    </source>
</evidence>